<dbReference type="InterPro" id="IPR002110">
    <property type="entry name" value="Ankyrin_rpt"/>
</dbReference>
<dbReference type="PANTHER" id="PTHR24173">
    <property type="entry name" value="ANKYRIN REPEAT CONTAINING"/>
    <property type="match status" value="1"/>
</dbReference>
<feature type="repeat" description="ANK" evidence="6">
    <location>
        <begin position="203"/>
        <end position="235"/>
    </location>
</feature>
<evidence type="ECO:0000256" key="2">
    <source>
        <dbReference type="ARBA" id="ARBA00022737"/>
    </source>
</evidence>
<reference evidence="8" key="1">
    <citation type="submission" date="2021-04" db="EMBL/GenBank/DDBJ databases">
        <authorList>
            <person name="Tunstrom K."/>
        </authorList>
    </citation>
    <scope>NUCLEOTIDE SEQUENCE</scope>
</reference>
<keyword evidence="4 6" id="KW-0040">ANK repeat</keyword>
<dbReference type="PROSITE" id="PS50088">
    <property type="entry name" value="ANK_REPEAT"/>
    <property type="match status" value="4"/>
</dbReference>
<evidence type="ECO:0000256" key="3">
    <source>
        <dbReference type="ARBA" id="ARBA00022786"/>
    </source>
</evidence>
<dbReference type="Pfam" id="PF00023">
    <property type="entry name" value="Ank"/>
    <property type="match status" value="1"/>
</dbReference>
<evidence type="ECO:0000256" key="4">
    <source>
        <dbReference type="ARBA" id="ARBA00023043"/>
    </source>
</evidence>
<name>A0A8S3XBL0_PARAO</name>
<evidence type="ECO:0000313" key="8">
    <source>
        <dbReference type="EMBL" id="CAG5015158.1"/>
    </source>
</evidence>
<organism evidence="8 9">
    <name type="scientific">Parnassius apollo</name>
    <name type="common">Apollo butterfly</name>
    <name type="synonym">Papilio apollo</name>
    <dbReference type="NCBI Taxonomy" id="110799"/>
    <lineage>
        <taxon>Eukaryota</taxon>
        <taxon>Metazoa</taxon>
        <taxon>Ecdysozoa</taxon>
        <taxon>Arthropoda</taxon>
        <taxon>Hexapoda</taxon>
        <taxon>Insecta</taxon>
        <taxon>Pterygota</taxon>
        <taxon>Neoptera</taxon>
        <taxon>Endopterygota</taxon>
        <taxon>Lepidoptera</taxon>
        <taxon>Glossata</taxon>
        <taxon>Ditrysia</taxon>
        <taxon>Papilionoidea</taxon>
        <taxon>Papilionidae</taxon>
        <taxon>Parnassiinae</taxon>
        <taxon>Parnassini</taxon>
        <taxon>Parnassius</taxon>
        <taxon>Parnassius</taxon>
    </lineage>
</organism>
<comment type="similarity">
    <text evidence="5">Belongs to the fem-1 family.</text>
</comment>
<accession>A0A8S3XBL0</accession>
<dbReference type="OrthoDB" id="4429489at2759"/>
<evidence type="ECO:0000313" key="9">
    <source>
        <dbReference type="Proteomes" id="UP000691718"/>
    </source>
</evidence>
<feature type="region of interest" description="Disordered" evidence="7">
    <location>
        <begin position="557"/>
        <end position="582"/>
    </location>
</feature>
<keyword evidence="3" id="KW-0833">Ubl conjugation pathway</keyword>
<feature type="repeat" description="ANK" evidence="6">
    <location>
        <begin position="269"/>
        <end position="301"/>
    </location>
</feature>
<dbReference type="EMBL" id="CAJQZP010001064">
    <property type="protein sequence ID" value="CAG5015158.1"/>
    <property type="molecule type" value="Genomic_DNA"/>
</dbReference>
<feature type="compositionally biased region" description="Low complexity" evidence="7">
    <location>
        <begin position="557"/>
        <end position="576"/>
    </location>
</feature>
<evidence type="ECO:0000256" key="7">
    <source>
        <dbReference type="SAM" id="MobiDB-lite"/>
    </source>
</evidence>
<dbReference type="PROSITE" id="PS50297">
    <property type="entry name" value="ANK_REP_REGION"/>
    <property type="match status" value="4"/>
</dbReference>
<keyword evidence="9" id="KW-1185">Reference proteome</keyword>
<evidence type="ECO:0000256" key="6">
    <source>
        <dbReference type="PROSITE-ProRule" id="PRU00023"/>
    </source>
</evidence>
<comment type="caution">
    <text evidence="8">The sequence shown here is derived from an EMBL/GenBank/DDBJ whole genome shotgun (WGS) entry which is preliminary data.</text>
</comment>
<feature type="repeat" description="ANK" evidence="6">
    <location>
        <begin position="170"/>
        <end position="202"/>
    </location>
</feature>
<protein>
    <submittedName>
        <fullName evidence="8">(apollo) hypothetical protein</fullName>
    </submittedName>
</protein>
<dbReference type="Pfam" id="PF12796">
    <property type="entry name" value="Ank_2"/>
    <property type="match status" value="1"/>
</dbReference>
<dbReference type="AlphaFoldDB" id="A0A8S3XBL0"/>
<dbReference type="PANTHER" id="PTHR24173:SF78">
    <property type="entry name" value="PROTEIN FEM-1 HOMOLOG B"/>
    <property type="match status" value="1"/>
</dbReference>
<keyword evidence="2" id="KW-0677">Repeat</keyword>
<evidence type="ECO:0000256" key="1">
    <source>
        <dbReference type="ARBA" id="ARBA00004906"/>
    </source>
</evidence>
<evidence type="ECO:0000256" key="5">
    <source>
        <dbReference type="ARBA" id="ARBA00038500"/>
    </source>
</evidence>
<sequence>MVSGTGPAPNQADTVAFWRGLWSEPINHSEGPWTEVVASQCASITPMDPVIITPDDVAEAVRGAPNWKSPGLDGLHHYWLKGFVVCHTVLARQFQEALNQKSLPSLFTTGITHLVPKDQDVCSDGVKCTPLIAAARHGREAAVRILLEKFRPPVRLETEGTVKFDEYVIEGATALWCAAGAGHLGIVKRLVRAKANVNHATKTLSTPLRAACFDGRLDIVKYLVRHGADVHKANKYNNTCLMIAAYKGHLDVVQFLLDSGARVDERALCGATALHFAAECGHGSVVCALIAHNAKILTNENGMTPLQCAAERARASVVEILAARPEVTRAQAIEAYELLGASFANDKEYYCLRMAYQYLHRAMTMRYDTRYGLLLKKPADPIPAYDNWRESTTIEEVERLHGNAHALHMEGLAVRERVLGRTCPDLPHPVVFRGAVFADEARFDRCLALWRHALQLRHHNKVSVVKDLLRFAQVFSQMIHIGIELPLSQVCFVLEACAEELKRGQMRIEKPQINHDPEALMSVALAVCAQEEYESNVRTALYLVAVAARLLDAAPATPATPATHDSPAAPATSATDAGEETSSAVRRAVFRLRHARLRTGQTLLHLAADRRTPVDDFHTSDVCQFPCMRTTRLLLECGLEVDAADDMRRTALHVALISFQLVPDEREQWSEALCGVVCELLARGAHVDAVDADGITPLLASIAGPAESLVRSALNPRLSCLAAAALALHGAKYRPSQVPRDLHAFLTMHGVTAMH</sequence>
<gene>
    <name evidence="8" type="ORF">PAPOLLO_LOCUS16331</name>
</gene>
<feature type="repeat" description="ANK" evidence="6">
    <location>
        <begin position="236"/>
        <end position="268"/>
    </location>
</feature>
<dbReference type="Proteomes" id="UP000691718">
    <property type="component" value="Unassembled WGS sequence"/>
</dbReference>
<dbReference type="SMART" id="SM00248">
    <property type="entry name" value="ANK"/>
    <property type="match status" value="8"/>
</dbReference>
<comment type="pathway">
    <text evidence="1">Protein modification; protein ubiquitination.</text>
</comment>
<proteinExistence type="inferred from homology"/>